<evidence type="ECO:0000313" key="4">
    <source>
        <dbReference type="EMBL" id="WPH04761.1"/>
    </source>
</evidence>
<evidence type="ECO:0000259" key="3">
    <source>
        <dbReference type="Pfam" id="PF00892"/>
    </source>
</evidence>
<dbReference type="EMBL" id="CP138592">
    <property type="protein sequence ID" value="WPH04761.1"/>
    <property type="molecule type" value="Genomic_DNA"/>
</dbReference>
<keyword evidence="2" id="KW-0812">Transmembrane</keyword>
<dbReference type="PANTHER" id="PTHR31965">
    <property type="entry name" value="TRANSMEMBRANE PROTEIN 42"/>
    <property type="match status" value="1"/>
</dbReference>
<proteinExistence type="predicted"/>
<protein>
    <recommendedName>
        <fullName evidence="3">EamA domain-containing protein</fullName>
    </recommendedName>
</protein>
<reference evidence="4 5" key="1">
    <citation type="submission" date="2023-11" db="EMBL/GenBank/DDBJ databases">
        <title>An acidophilic fungus is an integral part of prey digestion in a carnivorous sundew plant.</title>
        <authorList>
            <person name="Tsai I.J."/>
        </authorList>
    </citation>
    <scope>NUCLEOTIDE SEQUENCE [LARGE SCALE GENOMIC DNA]</scope>
    <source>
        <strain evidence="4">169a</strain>
    </source>
</reference>
<sequence>MSQQSHQWLFYAIASGGCAALNGVFAKLTTTTLTTSWAKTISSIFFISEPNNYIELLVRGFFLAMNLAFNAIMWTLFTRALTMATSTVQVSVINTSANFVLTAILGLLVFREELPPQWWLGASLLVAGSVVIGRREEVSETEGPKVVGNEESVVISEDVRSETTPKQLRQRTRKQGS</sequence>
<dbReference type="InterPro" id="IPR000620">
    <property type="entry name" value="EamA_dom"/>
</dbReference>
<evidence type="ECO:0000256" key="1">
    <source>
        <dbReference type="SAM" id="MobiDB-lite"/>
    </source>
</evidence>
<feature type="domain" description="EamA" evidence="3">
    <location>
        <begin position="8"/>
        <end position="132"/>
    </location>
</feature>
<dbReference type="Pfam" id="PF00892">
    <property type="entry name" value="EamA"/>
    <property type="match status" value="1"/>
</dbReference>
<organism evidence="4 5">
    <name type="scientific">Acrodontium crateriforme</name>
    <dbReference type="NCBI Taxonomy" id="150365"/>
    <lineage>
        <taxon>Eukaryota</taxon>
        <taxon>Fungi</taxon>
        <taxon>Dikarya</taxon>
        <taxon>Ascomycota</taxon>
        <taxon>Pezizomycotina</taxon>
        <taxon>Dothideomycetes</taxon>
        <taxon>Dothideomycetidae</taxon>
        <taxon>Mycosphaerellales</taxon>
        <taxon>Teratosphaeriaceae</taxon>
        <taxon>Acrodontium</taxon>
    </lineage>
</organism>
<accession>A0AAQ3R7X3</accession>
<dbReference type="InterPro" id="IPR039632">
    <property type="entry name" value="TMEM42"/>
</dbReference>
<name>A0AAQ3R7X3_9PEZI</name>
<feature type="region of interest" description="Disordered" evidence="1">
    <location>
        <begin position="156"/>
        <end position="177"/>
    </location>
</feature>
<dbReference type="InterPro" id="IPR037185">
    <property type="entry name" value="EmrE-like"/>
</dbReference>
<evidence type="ECO:0000313" key="5">
    <source>
        <dbReference type="Proteomes" id="UP001303373"/>
    </source>
</evidence>
<evidence type="ECO:0000256" key="2">
    <source>
        <dbReference type="SAM" id="Phobius"/>
    </source>
</evidence>
<feature type="transmembrane region" description="Helical" evidence="2">
    <location>
        <begin position="56"/>
        <end position="78"/>
    </location>
</feature>
<keyword evidence="2" id="KW-1133">Transmembrane helix</keyword>
<gene>
    <name evidence="4" type="ORF">R9X50_00765600</name>
</gene>
<dbReference type="Proteomes" id="UP001303373">
    <property type="component" value="Chromosome 13"/>
</dbReference>
<feature type="transmembrane region" description="Helical" evidence="2">
    <location>
        <begin position="90"/>
        <end position="110"/>
    </location>
</feature>
<dbReference type="AlphaFoldDB" id="A0AAQ3R7X3"/>
<keyword evidence="2" id="KW-0472">Membrane</keyword>
<dbReference type="PANTHER" id="PTHR31965:SF1">
    <property type="entry name" value="TRANSMEMBRANE PROTEIN 42"/>
    <property type="match status" value="1"/>
</dbReference>
<keyword evidence="5" id="KW-1185">Reference proteome</keyword>
<feature type="compositionally biased region" description="Basic residues" evidence="1">
    <location>
        <begin position="168"/>
        <end position="177"/>
    </location>
</feature>
<dbReference type="GO" id="GO:0016020">
    <property type="term" value="C:membrane"/>
    <property type="evidence" value="ECO:0007669"/>
    <property type="project" value="InterPro"/>
</dbReference>
<dbReference type="SUPFAM" id="SSF103481">
    <property type="entry name" value="Multidrug resistance efflux transporter EmrE"/>
    <property type="match status" value="1"/>
</dbReference>